<dbReference type="KEGG" id="asau:88171124"/>
<gene>
    <name evidence="3" type="ORF">PUMCH_000055</name>
</gene>
<feature type="signal peptide" evidence="1">
    <location>
        <begin position="1"/>
        <end position="19"/>
    </location>
</feature>
<sequence>MKLASLCSLVLASALAVCASNVAVYEFSGERIIEKKDVQKVSVNTALLYLADKFGLDENYSLGGKDETLEFIDSVHRLDADEEKPSLLVILKGVDSPSNLIKDHEASFEVRVDKRKSVKHLTKALFKDFPKQYARLVNASHVAHLTEEIKYVSGSGSAELTHDFKLFHRELPQKWSNIVESFNSKQNVMENLDSSLQLVNDKLYISELMQLIKFSSKQHNDASVETDDADAPAFVVANLDSLFSLGSKLGYDARTYKVAKAALVDCITALQSSFDVTIVALGPEHKHACNKGHMSKRSQELSELFSNFAKRETSSSGACFADENECGASTHNCNSHGKCSKVGAKCWQCVCSPTFDKKTSKTTKWTGYDCAKKDIAAQAQLLLWTSIALLVTLVGGIKLLFNIGNDSLPGVLEAATLKKAS</sequence>
<organism evidence="3 4">
    <name type="scientific">Australozyma saopauloensis</name>
    <dbReference type="NCBI Taxonomy" id="291208"/>
    <lineage>
        <taxon>Eukaryota</taxon>
        <taxon>Fungi</taxon>
        <taxon>Dikarya</taxon>
        <taxon>Ascomycota</taxon>
        <taxon>Saccharomycotina</taxon>
        <taxon>Pichiomycetes</taxon>
        <taxon>Metschnikowiaceae</taxon>
        <taxon>Australozyma</taxon>
    </lineage>
</organism>
<protein>
    <recommendedName>
        <fullName evidence="2">Vacuolar sorting protein Vps3844 C-terminal domain-containing protein</fullName>
    </recommendedName>
</protein>
<name>A0AAX4H2W2_9ASCO</name>
<dbReference type="InterPro" id="IPR024382">
    <property type="entry name" value="Vps3844_C"/>
</dbReference>
<dbReference type="AlphaFoldDB" id="A0AAX4H2W2"/>
<evidence type="ECO:0000313" key="4">
    <source>
        <dbReference type="Proteomes" id="UP001338582"/>
    </source>
</evidence>
<feature type="domain" description="Vacuolar sorting protein Vps3844 C-terminal" evidence="2">
    <location>
        <begin position="319"/>
        <end position="414"/>
    </location>
</feature>
<dbReference type="EMBL" id="CP138894">
    <property type="protein sequence ID" value="WPK22838.1"/>
    <property type="molecule type" value="Genomic_DNA"/>
</dbReference>
<dbReference type="GO" id="GO:0005783">
    <property type="term" value="C:endoplasmic reticulum"/>
    <property type="evidence" value="ECO:0007669"/>
    <property type="project" value="TreeGrafter"/>
</dbReference>
<reference evidence="3 4" key="1">
    <citation type="submission" date="2023-10" db="EMBL/GenBank/DDBJ databases">
        <title>Draft Genome Sequence of Candida saopaulonensis from a very Premature Infant with Sepsis.</title>
        <authorList>
            <person name="Ning Y."/>
            <person name="Dai R."/>
            <person name="Xiao M."/>
            <person name="Xu Y."/>
            <person name="Yan Q."/>
            <person name="Zhang L."/>
        </authorList>
    </citation>
    <scope>NUCLEOTIDE SEQUENCE [LARGE SCALE GENOMIC DNA]</scope>
    <source>
        <strain evidence="3 4">19XY460</strain>
    </source>
</reference>
<dbReference type="PANTHER" id="PTHR36853:SF1">
    <property type="entry name" value="DUF3844 DOMAIN-CONTAINING PROTEIN"/>
    <property type="match status" value="1"/>
</dbReference>
<proteinExistence type="predicted"/>
<feature type="chain" id="PRO_5043735628" description="Vacuolar sorting protein Vps3844 C-terminal domain-containing protein" evidence="1">
    <location>
        <begin position="20"/>
        <end position="421"/>
    </location>
</feature>
<dbReference type="Pfam" id="PF12955">
    <property type="entry name" value="Vps3844_C"/>
    <property type="match status" value="1"/>
</dbReference>
<dbReference type="RefSeq" id="XP_062875225.1">
    <property type="nucleotide sequence ID" value="XM_063019155.1"/>
</dbReference>
<dbReference type="PANTHER" id="PTHR36853">
    <property type="entry name" value="EXPRESSED PROTEIN"/>
    <property type="match status" value="1"/>
</dbReference>
<accession>A0AAX4H2W2</accession>
<dbReference type="InterPro" id="IPR053065">
    <property type="entry name" value="Archenteron_Induction-Rel"/>
</dbReference>
<keyword evidence="4" id="KW-1185">Reference proteome</keyword>
<evidence type="ECO:0000256" key="1">
    <source>
        <dbReference type="SAM" id="SignalP"/>
    </source>
</evidence>
<evidence type="ECO:0000259" key="2">
    <source>
        <dbReference type="Pfam" id="PF12955"/>
    </source>
</evidence>
<dbReference type="GeneID" id="88171124"/>
<evidence type="ECO:0000313" key="3">
    <source>
        <dbReference type="EMBL" id="WPK22838.1"/>
    </source>
</evidence>
<keyword evidence="1" id="KW-0732">Signal</keyword>
<dbReference type="Proteomes" id="UP001338582">
    <property type="component" value="Chromosome 1"/>
</dbReference>